<dbReference type="GO" id="GO:0043565">
    <property type="term" value="F:sequence-specific DNA binding"/>
    <property type="evidence" value="ECO:0007669"/>
    <property type="project" value="InterPro"/>
</dbReference>
<dbReference type="InterPro" id="IPR009057">
    <property type="entry name" value="Homeodomain-like_sf"/>
</dbReference>
<accession>A0A4R8WGV3</accession>
<keyword evidence="3" id="KW-0804">Transcription</keyword>
<dbReference type="SMART" id="SM00342">
    <property type="entry name" value="HTH_ARAC"/>
    <property type="match status" value="1"/>
</dbReference>
<keyword evidence="6" id="KW-1185">Reference proteome</keyword>
<comment type="caution">
    <text evidence="5">The sequence shown here is derived from an EMBL/GenBank/DDBJ whole genome shotgun (WGS) entry which is preliminary data.</text>
</comment>
<evidence type="ECO:0000256" key="2">
    <source>
        <dbReference type="ARBA" id="ARBA00023125"/>
    </source>
</evidence>
<dbReference type="EMBL" id="SOFM01000010">
    <property type="protein sequence ID" value="TFC06375.1"/>
    <property type="molecule type" value="Genomic_DNA"/>
</dbReference>
<dbReference type="PANTHER" id="PTHR43130">
    <property type="entry name" value="ARAC-FAMILY TRANSCRIPTIONAL REGULATOR"/>
    <property type="match status" value="1"/>
</dbReference>
<dbReference type="PANTHER" id="PTHR43130:SF3">
    <property type="entry name" value="HTH-TYPE TRANSCRIPTIONAL REGULATOR RV1931C"/>
    <property type="match status" value="1"/>
</dbReference>
<dbReference type="GO" id="GO:0003700">
    <property type="term" value="F:DNA-binding transcription factor activity"/>
    <property type="evidence" value="ECO:0007669"/>
    <property type="project" value="InterPro"/>
</dbReference>
<dbReference type="InterPro" id="IPR052158">
    <property type="entry name" value="INH-QAR"/>
</dbReference>
<reference evidence="5 6" key="1">
    <citation type="submission" date="2019-03" db="EMBL/GenBank/DDBJ databases">
        <title>Genomics of glacier-inhabiting Cryobacterium strains.</title>
        <authorList>
            <person name="Liu Q."/>
            <person name="Xin Y.-H."/>
        </authorList>
    </citation>
    <scope>NUCLEOTIDE SEQUENCE [LARGE SCALE GENOMIC DNA]</scope>
    <source>
        <strain evidence="5 6">RHLT2-21</strain>
    </source>
</reference>
<protein>
    <submittedName>
        <fullName evidence="5">Helix-turn-helix domain-containing protein</fullName>
    </submittedName>
</protein>
<name>A0A4R8WGV3_9MICO</name>
<evidence type="ECO:0000259" key="4">
    <source>
        <dbReference type="PROSITE" id="PS01124"/>
    </source>
</evidence>
<evidence type="ECO:0000256" key="1">
    <source>
        <dbReference type="ARBA" id="ARBA00023015"/>
    </source>
</evidence>
<dbReference type="Gene3D" id="3.40.50.880">
    <property type="match status" value="1"/>
</dbReference>
<dbReference type="Proteomes" id="UP000297643">
    <property type="component" value="Unassembled WGS sequence"/>
</dbReference>
<dbReference type="InterPro" id="IPR018062">
    <property type="entry name" value="HTH_AraC-typ_CS"/>
</dbReference>
<dbReference type="InterPro" id="IPR029062">
    <property type="entry name" value="Class_I_gatase-like"/>
</dbReference>
<dbReference type="AlphaFoldDB" id="A0A4R8WGV3"/>
<dbReference type="Pfam" id="PF01965">
    <property type="entry name" value="DJ-1_PfpI"/>
    <property type="match status" value="1"/>
</dbReference>
<dbReference type="PROSITE" id="PS01124">
    <property type="entry name" value="HTH_ARAC_FAMILY_2"/>
    <property type="match status" value="1"/>
</dbReference>
<dbReference type="PROSITE" id="PS00041">
    <property type="entry name" value="HTH_ARAC_FAMILY_1"/>
    <property type="match status" value="1"/>
</dbReference>
<dbReference type="Pfam" id="PF12833">
    <property type="entry name" value="HTH_18"/>
    <property type="match status" value="1"/>
</dbReference>
<evidence type="ECO:0000256" key="3">
    <source>
        <dbReference type="ARBA" id="ARBA00023163"/>
    </source>
</evidence>
<gene>
    <name evidence="5" type="ORF">E3O32_04650</name>
</gene>
<proteinExistence type="predicted"/>
<keyword evidence="1" id="KW-0805">Transcription regulation</keyword>
<organism evidence="5 6">
    <name type="scientific">Cryobacterium mannosilyticum</name>
    <dbReference type="NCBI Taxonomy" id="1259190"/>
    <lineage>
        <taxon>Bacteria</taxon>
        <taxon>Bacillati</taxon>
        <taxon>Actinomycetota</taxon>
        <taxon>Actinomycetes</taxon>
        <taxon>Micrococcales</taxon>
        <taxon>Microbacteriaceae</taxon>
        <taxon>Cryobacterium</taxon>
    </lineage>
</organism>
<dbReference type="InterPro" id="IPR018060">
    <property type="entry name" value="HTH_AraC"/>
</dbReference>
<evidence type="ECO:0000313" key="6">
    <source>
        <dbReference type="Proteomes" id="UP000297643"/>
    </source>
</evidence>
<evidence type="ECO:0000313" key="5">
    <source>
        <dbReference type="EMBL" id="TFC06375.1"/>
    </source>
</evidence>
<dbReference type="InterPro" id="IPR002818">
    <property type="entry name" value="DJ-1/PfpI"/>
</dbReference>
<dbReference type="SUPFAM" id="SSF46689">
    <property type="entry name" value="Homeodomain-like"/>
    <property type="match status" value="2"/>
</dbReference>
<dbReference type="RefSeq" id="WP_134507357.1">
    <property type="nucleotide sequence ID" value="NZ_SOFM01000010.1"/>
</dbReference>
<keyword evidence="2" id="KW-0238">DNA-binding</keyword>
<dbReference type="Gene3D" id="1.10.10.60">
    <property type="entry name" value="Homeodomain-like"/>
    <property type="match status" value="1"/>
</dbReference>
<sequence length="320" mass="34484">MLKKIAVILQPPVALFEFGVLTEVFGVDRSADGVPKFEYVVCAENPNEPLAAGPGSFVVATKTLDAAADADLVAVPSSSLTATPSEAVMSALRDADRRGAYVMSLCSGAFALAAAGLLDDRTVATHWSYADRLARDYPAVRVDSDILYAQDGTIVSSAGTAAGIDACLHIVRTELGSAVANRIARRMVVSPHRDGGQKQFIERPVAGRSEQSLQPTLDWITENIAHTITVAAMARVAGVAERTLTRRFMAEVGCAPHTWLTQQRVARARELLDDTRLSVEDVAAESGFGAAPLLRHHFTRLVGITPTEYRRRFVDRRDAK</sequence>
<dbReference type="SUPFAM" id="SSF52317">
    <property type="entry name" value="Class I glutamine amidotransferase-like"/>
    <property type="match status" value="1"/>
</dbReference>
<feature type="domain" description="HTH araC/xylS-type" evidence="4">
    <location>
        <begin position="214"/>
        <end position="312"/>
    </location>
</feature>